<dbReference type="AlphaFoldDB" id="A0A2Z6RWR5"/>
<organism evidence="1 2">
    <name type="scientific">Rhizophagus clarus</name>
    <dbReference type="NCBI Taxonomy" id="94130"/>
    <lineage>
        <taxon>Eukaryota</taxon>
        <taxon>Fungi</taxon>
        <taxon>Fungi incertae sedis</taxon>
        <taxon>Mucoromycota</taxon>
        <taxon>Glomeromycotina</taxon>
        <taxon>Glomeromycetes</taxon>
        <taxon>Glomerales</taxon>
        <taxon>Glomeraceae</taxon>
        <taxon>Rhizophagus</taxon>
    </lineage>
</organism>
<protein>
    <submittedName>
        <fullName evidence="1">Uncharacterized protein</fullName>
    </submittedName>
</protein>
<evidence type="ECO:0000313" key="2">
    <source>
        <dbReference type="Proteomes" id="UP000247702"/>
    </source>
</evidence>
<reference evidence="1 2" key="1">
    <citation type="submission" date="2017-11" db="EMBL/GenBank/DDBJ databases">
        <title>The genome of Rhizophagus clarus HR1 reveals common genetic basis of auxotrophy among arbuscular mycorrhizal fungi.</title>
        <authorList>
            <person name="Kobayashi Y."/>
        </authorList>
    </citation>
    <scope>NUCLEOTIDE SEQUENCE [LARGE SCALE GENOMIC DNA]</scope>
    <source>
        <strain evidence="1 2">HR1</strain>
    </source>
</reference>
<gene>
    <name evidence="1" type="ORF">RclHR1_04850003</name>
</gene>
<keyword evidence="2" id="KW-1185">Reference proteome</keyword>
<dbReference type="Proteomes" id="UP000247702">
    <property type="component" value="Unassembled WGS sequence"/>
</dbReference>
<evidence type="ECO:0000313" key="1">
    <source>
        <dbReference type="EMBL" id="GBC02835.1"/>
    </source>
</evidence>
<name>A0A2Z6RWR5_9GLOM</name>
<sequence length="94" mass="10764">MKKSYDHYKSLNHEDLATQSLVEDDVQKQLSNISEEALRKRIERAQKVYGLFSSISLEINMGRAMTGKIKTFSLSIMALSKEDIKFIIVKVLRG</sequence>
<comment type="caution">
    <text evidence="1">The sequence shown here is derived from an EMBL/GenBank/DDBJ whole genome shotgun (WGS) entry which is preliminary data.</text>
</comment>
<dbReference type="EMBL" id="BEXD01003854">
    <property type="protein sequence ID" value="GBC02835.1"/>
    <property type="molecule type" value="Genomic_DNA"/>
</dbReference>
<proteinExistence type="predicted"/>
<accession>A0A2Z6RWR5</accession>